<keyword evidence="2" id="KW-1185">Reference proteome</keyword>
<comment type="caution">
    <text evidence="1">The sequence shown here is derived from an EMBL/GenBank/DDBJ whole genome shotgun (WGS) entry which is preliminary data.</text>
</comment>
<proteinExistence type="predicted"/>
<dbReference type="EMBL" id="JACJSI010000303">
    <property type="protein sequence ID" value="MBD2535626.1"/>
    <property type="molecule type" value="Genomic_DNA"/>
</dbReference>
<evidence type="ECO:0000313" key="1">
    <source>
        <dbReference type="EMBL" id="MBD2535626.1"/>
    </source>
</evidence>
<evidence type="ECO:0000313" key="2">
    <source>
        <dbReference type="Proteomes" id="UP000623440"/>
    </source>
</evidence>
<sequence length="140" mass="16603">MMPKKLISSIATISLIVYSFAVLMEYNASRFDHECFALKEDFRQLELHGIVTAKYLDEKNHLKPTVRLESKLVQLRWKYGQLYDQIEEGDSIFKMRGEEMVVSVRNDSTYLIDLAVDCKEFKRPFSWKNTFKNFALFFRI</sequence>
<dbReference type="RefSeq" id="WP_190946438.1">
    <property type="nucleotide sequence ID" value="NZ_JACJSI010000303.1"/>
</dbReference>
<organism evidence="1 2">
    <name type="scientific">Nostoc flagelliforme FACHB-838</name>
    <dbReference type="NCBI Taxonomy" id="2692904"/>
    <lineage>
        <taxon>Bacteria</taxon>
        <taxon>Bacillati</taxon>
        <taxon>Cyanobacteriota</taxon>
        <taxon>Cyanophyceae</taxon>
        <taxon>Nostocales</taxon>
        <taxon>Nostocaceae</taxon>
        <taxon>Nostoc</taxon>
    </lineage>
</organism>
<accession>A0ABR8E227</accession>
<reference evidence="1 2" key="1">
    <citation type="journal article" date="2020" name="ISME J.">
        <title>Comparative genomics reveals insights into cyanobacterial evolution and habitat adaptation.</title>
        <authorList>
            <person name="Chen M.Y."/>
            <person name="Teng W.K."/>
            <person name="Zhao L."/>
            <person name="Hu C.X."/>
            <person name="Zhou Y.K."/>
            <person name="Han B.P."/>
            <person name="Song L.R."/>
            <person name="Shu W.S."/>
        </authorList>
    </citation>
    <scope>NUCLEOTIDE SEQUENCE [LARGE SCALE GENOMIC DNA]</scope>
    <source>
        <strain evidence="1 2">FACHB-838</strain>
    </source>
</reference>
<name>A0ABR8E227_9NOSO</name>
<gene>
    <name evidence="1" type="ORF">H6G97_42125</name>
</gene>
<protein>
    <submittedName>
        <fullName evidence="1">Uncharacterized protein</fullName>
    </submittedName>
</protein>
<dbReference type="Proteomes" id="UP000623440">
    <property type="component" value="Unassembled WGS sequence"/>
</dbReference>